<sequence>MWKLLEEALAAQVSFDLSFALGPAVAGRFVRRVQTSNSCGQSGDAASGASDPEFGIQATYGGRTETAASLDKGCLTQPGGNAQKLCAIMPNSKNMTGVVRRVVSQALPTLRLAMSNTLTSRLPQCHRSRISTSQATWALYCPDSKAASPSIACATAAFAA</sequence>
<gene>
    <name evidence="1" type="ORF">EVOR1521_LOCUS13016</name>
</gene>
<dbReference type="EMBL" id="CAUJNA010001424">
    <property type="protein sequence ID" value="CAJ1386823.1"/>
    <property type="molecule type" value="Genomic_DNA"/>
</dbReference>
<evidence type="ECO:0000313" key="1">
    <source>
        <dbReference type="EMBL" id="CAJ1386823.1"/>
    </source>
</evidence>
<evidence type="ECO:0000313" key="2">
    <source>
        <dbReference type="Proteomes" id="UP001178507"/>
    </source>
</evidence>
<comment type="caution">
    <text evidence="1">The sequence shown here is derived from an EMBL/GenBank/DDBJ whole genome shotgun (WGS) entry which is preliminary data.</text>
</comment>
<dbReference type="Proteomes" id="UP001178507">
    <property type="component" value="Unassembled WGS sequence"/>
</dbReference>
<accession>A0AA36MX40</accession>
<keyword evidence="2" id="KW-1185">Reference proteome</keyword>
<proteinExistence type="predicted"/>
<protein>
    <submittedName>
        <fullName evidence="1">Uncharacterized protein</fullName>
    </submittedName>
</protein>
<reference evidence="1" key="1">
    <citation type="submission" date="2023-08" db="EMBL/GenBank/DDBJ databases">
        <authorList>
            <person name="Chen Y."/>
            <person name="Shah S."/>
            <person name="Dougan E. K."/>
            <person name="Thang M."/>
            <person name="Chan C."/>
        </authorList>
    </citation>
    <scope>NUCLEOTIDE SEQUENCE</scope>
</reference>
<dbReference type="AlphaFoldDB" id="A0AA36MX40"/>
<organism evidence="1 2">
    <name type="scientific">Effrenium voratum</name>
    <dbReference type="NCBI Taxonomy" id="2562239"/>
    <lineage>
        <taxon>Eukaryota</taxon>
        <taxon>Sar</taxon>
        <taxon>Alveolata</taxon>
        <taxon>Dinophyceae</taxon>
        <taxon>Suessiales</taxon>
        <taxon>Symbiodiniaceae</taxon>
        <taxon>Effrenium</taxon>
    </lineage>
</organism>
<name>A0AA36MX40_9DINO</name>